<keyword evidence="5" id="KW-1185">Reference proteome</keyword>
<accession>A0A9P7B008</accession>
<dbReference type="Pfam" id="PF24244">
    <property type="entry name" value="Iec3-like_M"/>
    <property type="match status" value="1"/>
</dbReference>
<protein>
    <submittedName>
        <fullName evidence="4">Uncharacterized protein</fullName>
    </submittedName>
</protein>
<feature type="region of interest" description="Disordered" evidence="1">
    <location>
        <begin position="161"/>
        <end position="182"/>
    </location>
</feature>
<dbReference type="InterPro" id="IPR032742">
    <property type="entry name" value="Iec3_N"/>
</dbReference>
<evidence type="ECO:0000313" key="4">
    <source>
        <dbReference type="EMBL" id="KAG0652258.1"/>
    </source>
</evidence>
<reference evidence="4" key="1">
    <citation type="submission" date="2019-07" db="EMBL/GenBank/DDBJ databases">
        <title>Hyphodiscus hymeniophilus genome sequencing and assembly.</title>
        <authorList>
            <person name="Kramer G."/>
            <person name="Nodwell J."/>
        </authorList>
    </citation>
    <scope>NUCLEOTIDE SEQUENCE</scope>
    <source>
        <strain evidence="4">ATCC 34498</strain>
    </source>
</reference>
<dbReference type="EMBL" id="VNKQ01000003">
    <property type="protein sequence ID" value="KAG0652258.1"/>
    <property type="molecule type" value="Genomic_DNA"/>
</dbReference>
<dbReference type="InterPro" id="IPR055449">
    <property type="entry name" value="Iec3-like_M"/>
</dbReference>
<evidence type="ECO:0000313" key="5">
    <source>
        <dbReference type="Proteomes" id="UP000785200"/>
    </source>
</evidence>
<dbReference type="GO" id="GO:0006338">
    <property type="term" value="P:chromatin remodeling"/>
    <property type="evidence" value="ECO:0007669"/>
    <property type="project" value="InterPro"/>
</dbReference>
<name>A0A9P7B008_9HELO</name>
<dbReference type="OrthoDB" id="4095124at2759"/>
<organism evidence="4 5">
    <name type="scientific">Hyphodiscus hymeniophilus</name>
    <dbReference type="NCBI Taxonomy" id="353542"/>
    <lineage>
        <taxon>Eukaryota</taxon>
        <taxon>Fungi</taxon>
        <taxon>Dikarya</taxon>
        <taxon>Ascomycota</taxon>
        <taxon>Pezizomycotina</taxon>
        <taxon>Leotiomycetes</taxon>
        <taxon>Helotiales</taxon>
        <taxon>Hyphodiscaceae</taxon>
        <taxon>Hyphodiscus</taxon>
    </lineage>
</organism>
<proteinExistence type="predicted"/>
<evidence type="ECO:0000259" key="3">
    <source>
        <dbReference type="Pfam" id="PF24244"/>
    </source>
</evidence>
<sequence>MEVNEEQGPGTEVGMNSHEAVVEKDEDAKPTYKSFKKKYRKMRVKFDEVMKESNNLCTAGHQAKETSARLAIEIDQILELLLDVNNSAQIPADKRINLYAETPALSPVPDLITSEELALAGDNDTLEGQAIYNEICKILDEKTAERSSSNSSESLASLIDTTPHLNAGSPNRPPDLSSSFAPLSGYTEPSTYLTLDAMDEYIYEIDSALGAAPPTPHHHHVSAPLDLALQNPHSVYNWLRRNEPKVFLQDGEGSEKSNGKPGSLRGAGKRSSMPAPSKPDALEIVEEDGIGYDPTIGGLEPTKGGKRKRDDDGGYHPKSGTPASGKVKKPRAKKVKVEGETSTPSSRKKAKPKERASSPMALDSETAAEA</sequence>
<feature type="region of interest" description="Disordered" evidence="1">
    <location>
        <begin position="247"/>
        <end position="370"/>
    </location>
</feature>
<dbReference type="AlphaFoldDB" id="A0A9P7B008"/>
<evidence type="ECO:0000256" key="1">
    <source>
        <dbReference type="SAM" id="MobiDB-lite"/>
    </source>
</evidence>
<feature type="domain" description="INO80 complex subunit 3 N-terminal" evidence="2">
    <location>
        <begin position="33"/>
        <end position="100"/>
    </location>
</feature>
<feature type="region of interest" description="Disordered" evidence="1">
    <location>
        <begin position="1"/>
        <end position="27"/>
    </location>
</feature>
<dbReference type="GO" id="GO:0031011">
    <property type="term" value="C:Ino80 complex"/>
    <property type="evidence" value="ECO:0007669"/>
    <property type="project" value="InterPro"/>
</dbReference>
<dbReference type="Pfam" id="PF14612">
    <property type="entry name" value="Ino80_Iec3"/>
    <property type="match status" value="1"/>
</dbReference>
<evidence type="ECO:0000259" key="2">
    <source>
        <dbReference type="Pfam" id="PF14612"/>
    </source>
</evidence>
<dbReference type="Proteomes" id="UP000785200">
    <property type="component" value="Unassembled WGS sequence"/>
</dbReference>
<comment type="caution">
    <text evidence="4">The sequence shown here is derived from an EMBL/GenBank/DDBJ whole genome shotgun (WGS) entry which is preliminary data.</text>
</comment>
<feature type="domain" description="INO80 complex subunit 3-like middle region" evidence="3">
    <location>
        <begin position="154"/>
        <end position="252"/>
    </location>
</feature>
<gene>
    <name evidence="4" type="ORF">D0Z07_1166</name>
</gene>